<dbReference type="Proteomes" id="UP000635335">
    <property type="component" value="Unassembled WGS sequence"/>
</dbReference>
<name>A0ABS0LU68_9GAMM</name>
<dbReference type="RefSeq" id="WP_197667204.1">
    <property type="nucleotide sequence ID" value="NZ_JADUMB010000001.1"/>
</dbReference>
<evidence type="ECO:0008006" key="3">
    <source>
        <dbReference type="Google" id="ProtNLM"/>
    </source>
</evidence>
<evidence type="ECO:0000313" key="2">
    <source>
        <dbReference type="Proteomes" id="UP000635335"/>
    </source>
</evidence>
<sequence>MTTKNDIGYQVVCRGETLEYPIEGGWVFFQRLKEYGGGYWLGRTYHDRFVLEYDRPTSLHDGIKFILAMRAAELNFATFDDDDFELI</sequence>
<accession>A0ABS0LU68</accession>
<keyword evidence="2" id="KW-1185">Reference proteome</keyword>
<organism evidence="1 2">
    <name type="scientific">Serratia surfactantfaciens</name>
    <dbReference type="NCBI Taxonomy" id="2741499"/>
    <lineage>
        <taxon>Bacteria</taxon>
        <taxon>Pseudomonadati</taxon>
        <taxon>Pseudomonadota</taxon>
        <taxon>Gammaproteobacteria</taxon>
        <taxon>Enterobacterales</taxon>
        <taxon>Yersiniaceae</taxon>
        <taxon>Serratia</taxon>
    </lineage>
</organism>
<proteinExistence type="predicted"/>
<gene>
    <name evidence="1" type="ORF">I5U16_01710</name>
</gene>
<comment type="caution">
    <text evidence="1">The sequence shown here is derived from an EMBL/GenBank/DDBJ whole genome shotgun (WGS) entry which is preliminary data.</text>
</comment>
<dbReference type="EMBL" id="JADUMB010000001">
    <property type="protein sequence ID" value="MBH1918874.1"/>
    <property type="molecule type" value="Genomic_DNA"/>
</dbReference>
<evidence type="ECO:0000313" key="1">
    <source>
        <dbReference type="EMBL" id="MBH1918874.1"/>
    </source>
</evidence>
<protein>
    <recommendedName>
        <fullName evidence="3">LF-82</fullName>
    </recommendedName>
</protein>
<reference evidence="1 2" key="1">
    <citation type="submission" date="2020-11" db="EMBL/GenBank/DDBJ databases">
        <title>Enhanced detection system for hospital associated transmission using whole genome sequencing surveillance.</title>
        <authorList>
            <person name="Harrison L.H."/>
            <person name="Van Tyne D."/>
            <person name="Marsh J.W."/>
            <person name="Griffith M.P."/>
            <person name="Snyder D.J."/>
            <person name="Cooper V.S."/>
            <person name="Mustapha M."/>
        </authorList>
    </citation>
    <scope>NUCLEOTIDE SEQUENCE [LARGE SCALE GENOMIC DNA]</scope>
    <source>
        <strain evidence="1 2">SER00227</strain>
    </source>
</reference>